<accession>A0A261V2L9</accession>
<dbReference type="InterPro" id="IPR036388">
    <property type="entry name" value="WH-like_DNA-bd_sf"/>
</dbReference>
<dbReference type="EMBL" id="NEVQ01000001">
    <property type="protein sequence ID" value="OZI67852.1"/>
    <property type="molecule type" value="Genomic_DNA"/>
</dbReference>
<name>A0A261V2L9_9BORD</name>
<dbReference type="Gene3D" id="1.10.10.10">
    <property type="entry name" value="Winged helix-like DNA-binding domain superfamily/Winged helix DNA-binding domain"/>
    <property type="match status" value="1"/>
</dbReference>
<proteinExistence type="predicted"/>
<dbReference type="SUPFAM" id="SSF46785">
    <property type="entry name" value="Winged helix' DNA-binding domain"/>
    <property type="match status" value="1"/>
</dbReference>
<dbReference type="InterPro" id="IPR000847">
    <property type="entry name" value="LysR_HTH_N"/>
</dbReference>
<dbReference type="GO" id="GO:0003700">
    <property type="term" value="F:DNA-binding transcription factor activity"/>
    <property type="evidence" value="ECO:0007669"/>
    <property type="project" value="InterPro"/>
</dbReference>
<evidence type="ECO:0000313" key="4">
    <source>
        <dbReference type="Proteomes" id="UP000216885"/>
    </source>
</evidence>
<dbReference type="PANTHER" id="PTHR38431:SF1">
    <property type="entry name" value="BLL2305 PROTEIN"/>
    <property type="match status" value="1"/>
</dbReference>
<feature type="domain" description="HTH lysR-type" evidence="1">
    <location>
        <begin position="44"/>
        <end position="101"/>
    </location>
</feature>
<protein>
    <submittedName>
        <fullName evidence="3">LysR family transcriptional regulator</fullName>
    </submittedName>
</protein>
<dbReference type="Pfam" id="PF12727">
    <property type="entry name" value="PBP_like"/>
    <property type="match status" value="1"/>
</dbReference>
<dbReference type="InterPro" id="IPR024370">
    <property type="entry name" value="PBP_domain"/>
</dbReference>
<keyword evidence="4" id="KW-1185">Reference proteome</keyword>
<gene>
    <name evidence="3" type="ORF">CAL20_02120</name>
</gene>
<dbReference type="Pfam" id="PF00126">
    <property type="entry name" value="HTH_1"/>
    <property type="match status" value="1"/>
</dbReference>
<dbReference type="AlphaFoldDB" id="A0A261V2L9"/>
<dbReference type="Proteomes" id="UP000216885">
    <property type="component" value="Unassembled WGS sequence"/>
</dbReference>
<reference evidence="3 4" key="1">
    <citation type="submission" date="2017-05" db="EMBL/GenBank/DDBJ databases">
        <title>Complete and WGS of Bordetella genogroups.</title>
        <authorList>
            <person name="Spilker T."/>
            <person name="LiPuma J."/>
        </authorList>
    </citation>
    <scope>NUCLEOTIDE SEQUENCE [LARGE SCALE GENOMIC DNA]</scope>
    <source>
        <strain evidence="3 4">AU9919</strain>
    </source>
</reference>
<feature type="domain" description="PBP" evidence="2">
    <location>
        <begin position="160"/>
        <end position="345"/>
    </location>
</feature>
<organism evidence="3 4">
    <name type="scientific">Bordetella genomosp. 4</name>
    <dbReference type="NCBI Taxonomy" id="463044"/>
    <lineage>
        <taxon>Bacteria</taxon>
        <taxon>Pseudomonadati</taxon>
        <taxon>Pseudomonadota</taxon>
        <taxon>Betaproteobacteria</taxon>
        <taxon>Burkholderiales</taxon>
        <taxon>Alcaligenaceae</taxon>
        <taxon>Bordetella</taxon>
    </lineage>
</organism>
<evidence type="ECO:0000259" key="2">
    <source>
        <dbReference type="Pfam" id="PF12727"/>
    </source>
</evidence>
<sequence>MAYYLQRTAPNAHLGHTSVVHRIDLSYQLGATSAGPSVIGNALMDLLFAVREHGSISGAAKALGLSYRHVWGELKRWEQILDRTLIVWDKGQPARLNEFGEKLLWAERQAQARLAPQINALRADLERAFAMAFDDAAHVVPLYASHDDALGALREHAVTSDKLYLDIRYTGSVDAIRGLNEGRCVIAGFHTRQDPVPGSLTERIYKPLLKPGLHKIIGFAQRSQGLIVARGNPKRISALADLRRSDVRYVNRALGTGTRVLFDELLEQAGIPAAAINGYERTEPSHNAVAHAVASGHADAGLGIEPAVRGHALDYVPLVQENYFLVCLKSTLDQPSTQALLAILRSPQWQAALSAMPGYGPLQSGQVLSMKRVLPWWTFNTQKTHPQARPTKRAVRKVS</sequence>
<evidence type="ECO:0000259" key="1">
    <source>
        <dbReference type="Pfam" id="PF00126"/>
    </source>
</evidence>
<dbReference type="Gene3D" id="3.40.190.10">
    <property type="entry name" value="Periplasmic binding protein-like II"/>
    <property type="match status" value="1"/>
</dbReference>
<evidence type="ECO:0000313" key="3">
    <source>
        <dbReference type="EMBL" id="OZI67852.1"/>
    </source>
</evidence>
<dbReference type="PANTHER" id="PTHR38431">
    <property type="entry name" value="BLL2305 PROTEIN"/>
    <property type="match status" value="1"/>
</dbReference>
<dbReference type="SUPFAM" id="SSF53850">
    <property type="entry name" value="Periplasmic binding protein-like II"/>
    <property type="match status" value="1"/>
</dbReference>
<dbReference type="InterPro" id="IPR036390">
    <property type="entry name" value="WH_DNA-bd_sf"/>
</dbReference>
<comment type="caution">
    <text evidence="3">The sequence shown here is derived from an EMBL/GenBank/DDBJ whole genome shotgun (WGS) entry which is preliminary data.</text>
</comment>